<gene>
    <name evidence="2" type="ORF">ISN26_07020</name>
</gene>
<feature type="transmembrane region" description="Helical" evidence="1">
    <location>
        <begin position="49"/>
        <end position="69"/>
    </location>
</feature>
<evidence type="ECO:0000313" key="2">
    <source>
        <dbReference type="EMBL" id="MBF2735802.1"/>
    </source>
</evidence>
<evidence type="ECO:0000256" key="1">
    <source>
        <dbReference type="SAM" id="Phobius"/>
    </source>
</evidence>
<keyword evidence="1" id="KW-0812">Transmembrane</keyword>
<reference evidence="2" key="1">
    <citation type="submission" date="2020-10" db="EMBL/GenBank/DDBJ databases">
        <title>An improved Amphimedon queenslandica hologenome assembly reveals how three proteobacterial symbionts can extend the metabolic phenotypic of their marine sponge host.</title>
        <authorList>
            <person name="Degnan B."/>
            <person name="Degnan S."/>
            <person name="Xiang X."/>
        </authorList>
    </citation>
    <scope>NUCLEOTIDE SEQUENCE</scope>
    <source>
        <strain evidence="2">AqS2</strain>
    </source>
</reference>
<protein>
    <submittedName>
        <fullName evidence="2">Uncharacterized protein</fullName>
    </submittedName>
</protein>
<proteinExistence type="predicted"/>
<keyword evidence="1" id="KW-1133">Transmembrane helix</keyword>
<keyword evidence="3" id="KW-1185">Reference proteome</keyword>
<accession>A0A930XX69</accession>
<feature type="non-terminal residue" evidence="2">
    <location>
        <position position="75"/>
    </location>
</feature>
<dbReference type="EMBL" id="JADHEI010000052">
    <property type="protein sequence ID" value="MBF2735802.1"/>
    <property type="molecule type" value="Genomic_DNA"/>
</dbReference>
<keyword evidence="1" id="KW-0472">Membrane</keyword>
<feature type="transmembrane region" description="Helical" evidence="1">
    <location>
        <begin position="7"/>
        <end position="29"/>
    </location>
</feature>
<dbReference type="Proteomes" id="UP000604381">
    <property type="component" value="Unassembled WGS sequence"/>
</dbReference>
<evidence type="ECO:0000313" key="3">
    <source>
        <dbReference type="Proteomes" id="UP000604381"/>
    </source>
</evidence>
<dbReference type="AlphaFoldDB" id="A0A930XX69"/>
<comment type="caution">
    <text evidence="2">The sequence shown here is derived from an EMBL/GenBank/DDBJ whole genome shotgun (WGS) entry which is preliminary data.</text>
</comment>
<name>A0A930XX69_9GAMM</name>
<sequence length="75" mass="7992">MAKALAVLGWLGRAAGGLLLVLLGLFVFIHGLGRFIGWEVYEGLLHRAYGLFMLTAGGYWVGAGLLLIGGRRPPP</sequence>
<organism evidence="2 3">
    <name type="scientific">Candidatus Amphirhobacter heronislandensis</name>
    <dbReference type="NCBI Taxonomy" id="1732024"/>
    <lineage>
        <taxon>Bacteria</taxon>
        <taxon>Pseudomonadati</taxon>
        <taxon>Pseudomonadota</taxon>
        <taxon>Gammaproteobacteria</taxon>
        <taxon>Candidatus Tethybacterales</taxon>
        <taxon>Candidatus Tethybacteraceae</taxon>
        <taxon>Candidatus Amphirhobacter</taxon>
    </lineage>
</organism>